<gene>
    <name evidence="1" type="ORF">Q767_07875</name>
</gene>
<organism evidence="1 2">
    <name type="scientific">Flavobacterium enshiense DK69</name>
    <dbReference type="NCBI Taxonomy" id="1107311"/>
    <lineage>
        <taxon>Bacteria</taxon>
        <taxon>Pseudomonadati</taxon>
        <taxon>Bacteroidota</taxon>
        <taxon>Flavobacteriia</taxon>
        <taxon>Flavobacteriales</taxon>
        <taxon>Flavobacteriaceae</taxon>
        <taxon>Flavobacterium</taxon>
    </lineage>
</organism>
<reference evidence="2" key="1">
    <citation type="submission" date="2013-09" db="EMBL/GenBank/DDBJ databases">
        <authorList>
            <person name="Zeng Z."/>
            <person name="Chen C."/>
        </authorList>
    </citation>
    <scope>NUCLEOTIDE SEQUENCE [LARGE SCALE GENOMIC DNA]</scope>
    <source>
        <strain evidence="2">DK69</strain>
    </source>
</reference>
<reference evidence="1 2" key="2">
    <citation type="journal article" date="2015" name="Stand. Genomic Sci.">
        <title>High quality draft genomic sequence of Flavobacterium enshiense DK69(T) and comparison among Flavobacterium genomes.</title>
        <authorList>
            <person name="Zeng Z."/>
            <person name="Chen C."/>
            <person name="Du H."/>
            <person name="Wang G."/>
            <person name="Li M."/>
        </authorList>
    </citation>
    <scope>NUCLEOTIDE SEQUENCE [LARGE SCALE GENOMIC DNA]</scope>
    <source>
        <strain evidence="1 2">DK69</strain>
    </source>
</reference>
<comment type="caution">
    <text evidence="1">The sequence shown here is derived from an EMBL/GenBank/DDBJ whole genome shotgun (WGS) entry which is preliminary data.</text>
</comment>
<name>A0A0A2MU60_9FLAO</name>
<dbReference type="PATRIC" id="fig|1107311.5.peg.2769"/>
<sequence length="70" mass="8056">MLKIFLIIFFVGLYLECQLLQLPITTHRFCEGGDFIPLVCFITKSNIQKDLSIINPNPNFIKPLLAEVLF</sequence>
<keyword evidence="2" id="KW-1185">Reference proteome</keyword>
<dbReference type="EMBL" id="JRLZ01000005">
    <property type="protein sequence ID" value="KGO96162.1"/>
    <property type="molecule type" value="Genomic_DNA"/>
</dbReference>
<dbReference type="AlphaFoldDB" id="A0A0A2MU60"/>
<protein>
    <submittedName>
        <fullName evidence="1">Uncharacterized protein</fullName>
    </submittedName>
</protein>
<evidence type="ECO:0000313" key="1">
    <source>
        <dbReference type="EMBL" id="KGO96162.1"/>
    </source>
</evidence>
<dbReference type="STRING" id="1107311.Q767_07875"/>
<dbReference type="Proteomes" id="UP000030149">
    <property type="component" value="Unassembled WGS sequence"/>
</dbReference>
<evidence type="ECO:0000313" key="2">
    <source>
        <dbReference type="Proteomes" id="UP000030149"/>
    </source>
</evidence>
<proteinExistence type="predicted"/>
<accession>A0A0A2MU60</accession>